<dbReference type="STRING" id="400727.A0A2T7NQW6"/>
<organism evidence="2 3">
    <name type="scientific">Pomacea canaliculata</name>
    <name type="common">Golden apple snail</name>
    <dbReference type="NCBI Taxonomy" id="400727"/>
    <lineage>
        <taxon>Eukaryota</taxon>
        <taxon>Metazoa</taxon>
        <taxon>Spiralia</taxon>
        <taxon>Lophotrochozoa</taxon>
        <taxon>Mollusca</taxon>
        <taxon>Gastropoda</taxon>
        <taxon>Caenogastropoda</taxon>
        <taxon>Architaenioglossa</taxon>
        <taxon>Ampullarioidea</taxon>
        <taxon>Ampullariidae</taxon>
        <taxon>Pomacea</taxon>
    </lineage>
</organism>
<dbReference type="EMBL" id="PZQS01000010">
    <property type="protein sequence ID" value="PVD23546.1"/>
    <property type="molecule type" value="Genomic_DNA"/>
</dbReference>
<keyword evidence="3" id="KW-1185">Reference proteome</keyword>
<evidence type="ECO:0008006" key="4">
    <source>
        <dbReference type="Google" id="ProtNLM"/>
    </source>
</evidence>
<sequence length="291" mass="31920">MRPTSRLTTTNGYLTFTFKRKRDTGDKSDYNLATSCPRLFFGVGGNVVDAQGTIRKHIAVPYVSPQQICFRPCGAVGNPDVSSMTEKNYKIQGELTLRNEVFVPALSDPKSPEFQKRAADVMSNVEHVLRPFFGDRLYHRGLPAELKSASSLDEVVQKANATLREQLPYENFSLRLAEFSPVSANEMHQEGLSEVEIIVIALAVALVVVAIIIAVCKIVEVKKAKSGYKRGVIREYSMSSGNTATTTMTYREFIASGDADASYEGKKPPSSGSSAYVNHAYDASGYQKNAP</sequence>
<evidence type="ECO:0000313" key="2">
    <source>
        <dbReference type="EMBL" id="PVD23546.1"/>
    </source>
</evidence>
<comment type="caution">
    <text evidence="2">The sequence shown here is derived from an EMBL/GenBank/DDBJ whole genome shotgun (WGS) entry which is preliminary data.</text>
</comment>
<name>A0A2T7NQW6_POMCA</name>
<protein>
    <recommendedName>
        <fullName evidence="4">SEA domain-containing protein</fullName>
    </recommendedName>
</protein>
<dbReference type="PANTHER" id="PTHR46901">
    <property type="entry name" value="GH04942P"/>
    <property type="match status" value="1"/>
</dbReference>
<reference evidence="2 3" key="1">
    <citation type="submission" date="2018-04" db="EMBL/GenBank/DDBJ databases">
        <title>The genome of golden apple snail Pomacea canaliculata provides insight into stress tolerance and invasive adaptation.</title>
        <authorList>
            <person name="Liu C."/>
            <person name="Liu B."/>
            <person name="Ren Y."/>
            <person name="Zhang Y."/>
            <person name="Wang H."/>
            <person name="Li S."/>
            <person name="Jiang F."/>
            <person name="Yin L."/>
            <person name="Zhang G."/>
            <person name="Qian W."/>
            <person name="Fan W."/>
        </authorList>
    </citation>
    <scope>NUCLEOTIDE SEQUENCE [LARGE SCALE GENOMIC DNA]</scope>
    <source>
        <strain evidence="2">SZHN2017</strain>
        <tissue evidence="2">Muscle</tissue>
    </source>
</reference>
<dbReference type="PANTHER" id="PTHR46901:SF2">
    <property type="entry name" value="GH04942P"/>
    <property type="match status" value="1"/>
</dbReference>
<dbReference type="AlphaFoldDB" id="A0A2T7NQW6"/>
<feature type="transmembrane region" description="Helical" evidence="1">
    <location>
        <begin position="197"/>
        <end position="219"/>
    </location>
</feature>
<proteinExistence type="predicted"/>
<keyword evidence="1" id="KW-0812">Transmembrane</keyword>
<accession>A0A2T7NQW6</accession>
<keyword evidence="1" id="KW-1133">Transmembrane helix</keyword>
<keyword evidence="1" id="KW-0472">Membrane</keyword>
<gene>
    <name evidence="2" type="ORF">C0Q70_16818</name>
</gene>
<evidence type="ECO:0000313" key="3">
    <source>
        <dbReference type="Proteomes" id="UP000245119"/>
    </source>
</evidence>
<evidence type="ECO:0000256" key="1">
    <source>
        <dbReference type="SAM" id="Phobius"/>
    </source>
</evidence>
<dbReference type="Proteomes" id="UP000245119">
    <property type="component" value="Linkage Group LG10"/>
</dbReference>